<dbReference type="PANTHER" id="PTHR13156:SF0">
    <property type="entry name" value="NADH DEHYDROGENASE [UBIQUINONE] IRON-SULFUR PROTEIN 6, MITOCHONDRIAL"/>
    <property type="match status" value="1"/>
</dbReference>
<evidence type="ECO:0000259" key="1">
    <source>
        <dbReference type="Pfam" id="PF10276"/>
    </source>
</evidence>
<proteinExistence type="evidence at transcript level"/>
<dbReference type="GO" id="GO:0005739">
    <property type="term" value="C:mitochondrion"/>
    <property type="evidence" value="ECO:0007669"/>
    <property type="project" value="GOC"/>
</dbReference>
<reference evidence="2" key="1">
    <citation type="journal article" date="2012" name="Gene">
        <title>Identification and expression of immune genes in the flat oyster Ostrea edulis in response to bonamiosis.</title>
        <authorList>
            <person name="Martin-Gomez L."/>
            <person name="Villalba A."/>
            <person name="Abollo E."/>
        </authorList>
    </citation>
    <scope>NUCLEOTIDE SEQUENCE</scope>
</reference>
<dbReference type="InterPro" id="IPR019401">
    <property type="entry name" value="Znf_CHCC"/>
</dbReference>
<name>H6BD39_OSTED</name>
<sequence>RGTQVKVVETKFVGLMALTRALARVRVLQTSVRLLATKPDEGRNVDEVTHTGQVWDKDDYRRVRFLDKKKVVNKNFAINLIGEDPVVVCDEKTVWSNSGEALGHPKVYINLDKPKISTCGYSGKKFIYKGFYKEAEHGPSITYEQYLEEMKPTPRD</sequence>
<protein>
    <submittedName>
        <fullName evidence="2">NADH dehydrogenase (Ubiquinona) Fe-S protein 6</fullName>
    </submittedName>
</protein>
<organism evidence="2">
    <name type="scientific">Ostrea edulis</name>
    <name type="common">Native oyster</name>
    <name type="synonym">European flat oyster</name>
    <dbReference type="NCBI Taxonomy" id="37623"/>
    <lineage>
        <taxon>Eukaryota</taxon>
        <taxon>Metazoa</taxon>
        <taxon>Spiralia</taxon>
        <taxon>Lophotrochozoa</taxon>
        <taxon>Mollusca</taxon>
        <taxon>Bivalvia</taxon>
        <taxon>Autobranchia</taxon>
        <taxon>Pteriomorphia</taxon>
        <taxon>Ostreida</taxon>
        <taxon>Ostreoidea</taxon>
        <taxon>Ostreidae</taxon>
        <taxon>Ostrea</taxon>
    </lineage>
</organism>
<dbReference type="PANTHER" id="PTHR13156">
    <property type="entry name" value="NADH-UBIQUINONE OXIDOREDUCTASE 13 KD-A SUBUNIT"/>
    <property type="match status" value="1"/>
</dbReference>
<feature type="domain" description="Zinc finger CHCC-type" evidence="1">
    <location>
        <begin position="86"/>
        <end position="126"/>
    </location>
</feature>
<feature type="non-terminal residue" evidence="2">
    <location>
        <position position="1"/>
    </location>
</feature>
<dbReference type="SMR" id="H6BD39"/>
<dbReference type="EMBL" id="JF744667">
    <property type="protein sequence ID" value="AFA34371.1"/>
    <property type="molecule type" value="mRNA"/>
</dbReference>
<evidence type="ECO:0000313" key="2">
    <source>
        <dbReference type="EMBL" id="AFA34371.1"/>
    </source>
</evidence>
<dbReference type="Gene3D" id="2.60.260.40">
    <property type="entry name" value="q5lls5 like domains"/>
    <property type="match status" value="1"/>
</dbReference>
<dbReference type="AlphaFoldDB" id="H6BD39"/>
<dbReference type="GO" id="GO:0006120">
    <property type="term" value="P:mitochondrial electron transport, NADH to ubiquinone"/>
    <property type="evidence" value="ECO:0007669"/>
    <property type="project" value="TreeGrafter"/>
</dbReference>
<dbReference type="Pfam" id="PF10276">
    <property type="entry name" value="zf-CHCC"/>
    <property type="match status" value="1"/>
</dbReference>
<accession>H6BD39</accession>